<sequence>MSSQAPDRAIISYGPHASGGWHLRPVSVRPLREKEVLVEMVASGICQTDLHFAGIESGAGVHYPRVMGHEGSGYVRALGPNTSTTAKPGDPVILSFSACQDCETCADGHPAYCSRFNDINFNADDANRVFRDTTVPSTSPAETHPVYGQFFGQSSFASLSIVHEDSIINVAGCVKTRDELRLLAPLGCGVQTGAGTILNAASATAADRVVIMGLGGVGLSAVAGAKIAGCKQIIGLDRFDERLELARALGATHTVNTAAVADSGQSLADVVREVTGGLGATVTLDTTGAPALVREGVRMTALKGRVLQVGVTPEEACLEIPIFEFMMTGKLFMGVIEGDVVPREFVPRLVKWVQEGVLPLEKLVRYYPAEEFETAVKDMKSGRTVKPVLVW</sequence>
<evidence type="ECO:0000256" key="3">
    <source>
        <dbReference type="ARBA" id="ARBA00022723"/>
    </source>
</evidence>
<dbReference type="Gene3D" id="3.90.180.10">
    <property type="entry name" value="Medium-chain alcohol dehydrogenases, catalytic domain"/>
    <property type="match status" value="1"/>
</dbReference>
<keyword evidence="8" id="KW-1185">Reference proteome</keyword>
<comment type="cofactor">
    <cofactor evidence="1">
        <name>Zn(2+)</name>
        <dbReference type="ChEBI" id="CHEBI:29105"/>
    </cofactor>
</comment>
<proteinExistence type="inferred from homology"/>
<feature type="domain" description="Enoyl reductase (ER)" evidence="6">
    <location>
        <begin position="16"/>
        <end position="389"/>
    </location>
</feature>
<dbReference type="Pfam" id="PF00107">
    <property type="entry name" value="ADH_zinc_N"/>
    <property type="match status" value="1"/>
</dbReference>
<reference evidence="8" key="1">
    <citation type="submission" date="2017-12" db="EMBL/GenBank/DDBJ databases">
        <authorList>
            <consortium name="DOE Joint Genome Institute"/>
            <person name="Mondo S.J."/>
            <person name="Kjaerbolling I."/>
            <person name="Vesth T.C."/>
            <person name="Frisvad J.C."/>
            <person name="Nybo J.L."/>
            <person name="Theobald S."/>
            <person name="Kuo A."/>
            <person name="Bowyer P."/>
            <person name="Matsuda Y."/>
            <person name="Lyhne E.K."/>
            <person name="Kogle M.E."/>
            <person name="Clum A."/>
            <person name="Lipzen A."/>
            <person name="Salamov A."/>
            <person name="Ngan C.Y."/>
            <person name="Daum C."/>
            <person name="Chiniquy J."/>
            <person name="Barry K."/>
            <person name="LaButti K."/>
            <person name="Haridas S."/>
            <person name="Simmons B.A."/>
            <person name="Magnuson J.K."/>
            <person name="Mortensen U.H."/>
            <person name="Larsen T.O."/>
            <person name="Grigoriev I.V."/>
            <person name="Baker S.E."/>
            <person name="Andersen M.R."/>
            <person name="Nordberg H.P."/>
            <person name="Cantor M.N."/>
            <person name="Hua S.X."/>
        </authorList>
    </citation>
    <scope>NUCLEOTIDE SEQUENCE [LARGE SCALE GENOMIC DNA]</scope>
    <source>
        <strain evidence="8">IBT 19404</strain>
    </source>
</reference>
<accession>A0A2J5HSE3</accession>
<gene>
    <name evidence="7" type="ORF">BDW42DRAFT_115785</name>
</gene>
<dbReference type="Gene3D" id="3.40.50.720">
    <property type="entry name" value="NAD(P)-binding Rossmann-like Domain"/>
    <property type="match status" value="1"/>
</dbReference>
<dbReference type="InterPro" id="IPR011032">
    <property type="entry name" value="GroES-like_sf"/>
</dbReference>
<dbReference type="PANTHER" id="PTHR43350:SF2">
    <property type="entry name" value="GROES-LIKE ZINC-BINDING ALCOHOL DEHYDROGENASE FAMILY PROTEIN"/>
    <property type="match status" value="1"/>
</dbReference>
<evidence type="ECO:0000256" key="2">
    <source>
        <dbReference type="ARBA" id="ARBA00008072"/>
    </source>
</evidence>
<dbReference type="InterPro" id="IPR036291">
    <property type="entry name" value="NAD(P)-bd_dom_sf"/>
</dbReference>
<keyword evidence="3" id="KW-0479">Metal-binding</keyword>
<name>A0A2J5HSE3_9EURO</name>
<evidence type="ECO:0000313" key="8">
    <source>
        <dbReference type="Proteomes" id="UP000235023"/>
    </source>
</evidence>
<comment type="similarity">
    <text evidence="2">Belongs to the zinc-containing alcohol dehydrogenase family.</text>
</comment>
<dbReference type="Proteomes" id="UP000235023">
    <property type="component" value="Unassembled WGS sequence"/>
</dbReference>
<dbReference type="CDD" id="cd08278">
    <property type="entry name" value="benzyl_alcohol_DH"/>
    <property type="match status" value="1"/>
</dbReference>
<dbReference type="SUPFAM" id="SSF50129">
    <property type="entry name" value="GroES-like"/>
    <property type="match status" value="1"/>
</dbReference>
<dbReference type="InterPro" id="IPR020843">
    <property type="entry name" value="ER"/>
</dbReference>
<dbReference type="GO" id="GO:0046872">
    <property type="term" value="F:metal ion binding"/>
    <property type="evidence" value="ECO:0007669"/>
    <property type="project" value="UniProtKB-KW"/>
</dbReference>
<dbReference type="SUPFAM" id="SSF51735">
    <property type="entry name" value="NAD(P)-binding Rossmann-fold domains"/>
    <property type="match status" value="1"/>
</dbReference>
<evidence type="ECO:0000256" key="1">
    <source>
        <dbReference type="ARBA" id="ARBA00001947"/>
    </source>
</evidence>
<dbReference type="GO" id="GO:0016491">
    <property type="term" value="F:oxidoreductase activity"/>
    <property type="evidence" value="ECO:0007669"/>
    <property type="project" value="UniProtKB-KW"/>
</dbReference>
<keyword evidence="4" id="KW-0862">Zinc</keyword>
<evidence type="ECO:0000256" key="5">
    <source>
        <dbReference type="ARBA" id="ARBA00023002"/>
    </source>
</evidence>
<evidence type="ECO:0000259" key="6">
    <source>
        <dbReference type="SMART" id="SM00829"/>
    </source>
</evidence>
<evidence type="ECO:0000313" key="7">
    <source>
        <dbReference type="EMBL" id="PLN80196.1"/>
    </source>
</evidence>
<dbReference type="InterPro" id="IPR013154">
    <property type="entry name" value="ADH-like_N"/>
</dbReference>
<protein>
    <recommendedName>
        <fullName evidence="6">Enoyl reductase (ER) domain-containing protein</fullName>
    </recommendedName>
</protein>
<evidence type="ECO:0000256" key="4">
    <source>
        <dbReference type="ARBA" id="ARBA00022833"/>
    </source>
</evidence>
<dbReference type="Pfam" id="PF08240">
    <property type="entry name" value="ADH_N"/>
    <property type="match status" value="1"/>
</dbReference>
<keyword evidence="5" id="KW-0560">Oxidoreductase</keyword>
<organism evidence="7 8">
    <name type="scientific">Aspergillus taichungensis</name>
    <dbReference type="NCBI Taxonomy" id="482145"/>
    <lineage>
        <taxon>Eukaryota</taxon>
        <taxon>Fungi</taxon>
        <taxon>Dikarya</taxon>
        <taxon>Ascomycota</taxon>
        <taxon>Pezizomycotina</taxon>
        <taxon>Eurotiomycetes</taxon>
        <taxon>Eurotiomycetidae</taxon>
        <taxon>Eurotiales</taxon>
        <taxon>Aspergillaceae</taxon>
        <taxon>Aspergillus</taxon>
        <taxon>Aspergillus subgen. Circumdati</taxon>
    </lineage>
</organism>
<dbReference type="EMBL" id="KZ559550">
    <property type="protein sequence ID" value="PLN80196.1"/>
    <property type="molecule type" value="Genomic_DNA"/>
</dbReference>
<dbReference type="OrthoDB" id="1560166at2759"/>
<dbReference type="InterPro" id="IPR013149">
    <property type="entry name" value="ADH-like_C"/>
</dbReference>
<dbReference type="PANTHER" id="PTHR43350">
    <property type="entry name" value="NAD-DEPENDENT ALCOHOL DEHYDROGENASE"/>
    <property type="match status" value="1"/>
</dbReference>
<dbReference type="AlphaFoldDB" id="A0A2J5HSE3"/>
<dbReference type="SMART" id="SM00829">
    <property type="entry name" value="PKS_ER"/>
    <property type="match status" value="1"/>
</dbReference>